<comment type="caution">
    <text evidence="2">The sequence shown here is derived from an EMBL/GenBank/DDBJ whole genome shotgun (WGS) entry which is preliminary data.</text>
</comment>
<feature type="non-terminal residue" evidence="2">
    <location>
        <position position="63"/>
    </location>
</feature>
<accession>A0A9N9K0B4</accession>
<proteinExistence type="predicted"/>
<dbReference type="AlphaFoldDB" id="A0A9N9K0B4"/>
<feature type="compositionally biased region" description="Basic and acidic residues" evidence="1">
    <location>
        <begin position="17"/>
        <end position="47"/>
    </location>
</feature>
<dbReference type="EMBL" id="CAJVPZ010075974">
    <property type="protein sequence ID" value="CAG8804303.1"/>
    <property type="molecule type" value="Genomic_DNA"/>
</dbReference>
<keyword evidence="3" id="KW-1185">Reference proteome</keyword>
<sequence>ALGQEMVKGGQVSPFQRRIDTSTKDDSSQGDSKSDAKSSKPNSKNDAESDVQTSKKTKVSEKK</sequence>
<gene>
    <name evidence="2" type="ORF">RFULGI_LOCUS18067</name>
</gene>
<name>A0A9N9K0B4_9GLOM</name>
<feature type="region of interest" description="Disordered" evidence="1">
    <location>
        <begin position="1"/>
        <end position="63"/>
    </location>
</feature>
<feature type="non-terminal residue" evidence="2">
    <location>
        <position position="1"/>
    </location>
</feature>
<organism evidence="2 3">
    <name type="scientific">Racocetra fulgida</name>
    <dbReference type="NCBI Taxonomy" id="60492"/>
    <lineage>
        <taxon>Eukaryota</taxon>
        <taxon>Fungi</taxon>
        <taxon>Fungi incertae sedis</taxon>
        <taxon>Mucoromycota</taxon>
        <taxon>Glomeromycotina</taxon>
        <taxon>Glomeromycetes</taxon>
        <taxon>Diversisporales</taxon>
        <taxon>Gigasporaceae</taxon>
        <taxon>Racocetra</taxon>
    </lineage>
</organism>
<evidence type="ECO:0000256" key="1">
    <source>
        <dbReference type="SAM" id="MobiDB-lite"/>
    </source>
</evidence>
<reference evidence="2" key="1">
    <citation type="submission" date="2021-06" db="EMBL/GenBank/DDBJ databases">
        <authorList>
            <person name="Kallberg Y."/>
            <person name="Tangrot J."/>
            <person name="Rosling A."/>
        </authorList>
    </citation>
    <scope>NUCLEOTIDE SEQUENCE</scope>
    <source>
        <strain evidence="2">IN212</strain>
    </source>
</reference>
<evidence type="ECO:0000313" key="2">
    <source>
        <dbReference type="EMBL" id="CAG8804303.1"/>
    </source>
</evidence>
<protein>
    <submittedName>
        <fullName evidence="2">9631_t:CDS:1</fullName>
    </submittedName>
</protein>
<dbReference type="Proteomes" id="UP000789396">
    <property type="component" value="Unassembled WGS sequence"/>
</dbReference>
<evidence type="ECO:0000313" key="3">
    <source>
        <dbReference type="Proteomes" id="UP000789396"/>
    </source>
</evidence>